<feature type="compositionally biased region" description="Basic and acidic residues" evidence="7">
    <location>
        <begin position="324"/>
        <end position="335"/>
    </location>
</feature>
<reference evidence="11" key="1">
    <citation type="journal article" date="2016" name="Proc. Natl. Acad. Sci. U.S.A.">
        <title>Chromosome-level assembly of Arabidopsis thaliana Ler reveals the extent of translocation and inversion polymorphisms.</title>
        <authorList>
            <person name="Zapata L."/>
            <person name="Ding J."/>
            <person name="Willing E.M."/>
            <person name="Hartwig B."/>
            <person name="Bezdan D."/>
            <person name="Jiao W.B."/>
            <person name="Patel V."/>
            <person name="Velikkakam James G."/>
            <person name="Koornneef M."/>
            <person name="Ossowski S."/>
            <person name="Schneeberger K."/>
        </authorList>
    </citation>
    <scope>NUCLEOTIDE SEQUENCE [LARGE SCALE GENOMIC DNA]</scope>
    <source>
        <strain evidence="11">cv. Landsberg erecta</strain>
    </source>
</reference>
<keyword evidence="5" id="KW-0804">Transcription</keyword>
<evidence type="ECO:0000256" key="2">
    <source>
        <dbReference type="ARBA" id="ARBA00007163"/>
    </source>
</evidence>
<evidence type="ECO:0000259" key="8">
    <source>
        <dbReference type="PROSITE" id="PS50217"/>
    </source>
</evidence>
<dbReference type="InterPro" id="IPR045314">
    <property type="entry name" value="bZIP_plant_GBF1"/>
</dbReference>
<feature type="compositionally biased region" description="Low complexity" evidence="7">
    <location>
        <begin position="166"/>
        <end position="181"/>
    </location>
</feature>
<organism evidence="10 11">
    <name type="scientific">Arabidopsis thaliana</name>
    <name type="common">Mouse-ear cress</name>
    <dbReference type="NCBI Taxonomy" id="3702"/>
    <lineage>
        <taxon>Eukaryota</taxon>
        <taxon>Viridiplantae</taxon>
        <taxon>Streptophyta</taxon>
        <taxon>Embryophyta</taxon>
        <taxon>Tracheophyta</taxon>
        <taxon>Spermatophyta</taxon>
        <taxon>Magnoliopsida</taxon>
        <taxon>eudicotyledons</taxon>
        <taxon>Gunneridae</taxon>
        <taxon>Pentapetalae</taxon>
        <taxon>rosids</taxon>
        <taxon>malvids</taxon>
        <taxon>Brassicales</taxon>
        <taxon>Brassicaceae</taxon>
        <taxon>Camelineae</taxon>
        <taxon>Arabidopsis</taxon>
    </lineage>
</organism>
<evidence type="ECO:0000313" key="10">
    <source>
        <dbReference type="EMBL" id="OAP09285.1"/>
    </source>
</evidence>
<evidence type="ECO:0000256" key="4">
    <source>
        <dbReference type="ARBA" id="ARBA00023125"/>
    </source>
</evidence>
<dbReference type="InterPro" id="IPR046347">
    <property type="entry name" value="bZIP_sf"/>
</dbReference>
<dbReference type="InterPro" id="IPR012900">
    <property type="entry name" value="MFMR"/>
</dbReference>
<dbReference type="AlphaFoldDB" id="A0A178VVM5"/>
<sequence>MGNSSEEPKPPTKSDKPSSPPVDQTNVHVYPDWAAMQAYYGPRVAMPPYYNSAMAASGHPPPPYMWNPQHMMSPYGAPYAAVYPHGGGVYAHPGIPMGSLPQGQKDPPLTTPGTLLSIDTPTKSTGNTDNGLMKKLKEFDGLAMSLGNGNPENGADEHKRSRNSSETDGSTDGSDGNTTGADEPKLKRSREGTPTKDGKQLVQSSSFHSVSPSSGDTGVKLIQGSGAILSPGVSANSNPFMSQSLAMVPPETWLQNERELKRERRKQSNRESARRSRLRKQAETEELARKVEALTAENMALRSELNQLNEKSDKLRGANATLLDKLKCSEPEKRVPANMLSRVKNSGAGDKNKNQGDNDSNSTSKLHQLLDTKPRAKAVAAG</sequence>
<dbReference type="Proteomes" id="UP000078284">
    <property type="component" value="Chromosome 2"/>
</dbReference>
<gene>
    <name evidence="10" type="ordered locus">AXX17_At2g43880</name>
    <name evidence="9" type="ORF">AT9943_LOCUS9596</name>
</gene>
<evidence type="ECO:0000313" key="11">
    <source>
        <dbReference type="Proteomes" id="UP000078284"/>
    </source>
</evidence>
<dbReference type="PROSITE" id="PS00036">
    <property type="entry name" value="BZIP_BASIC"/>
    <property type="match status" value="1"/>
</dbReference>
<dbReference type="InterPro" id="IPR004827">
    <property type="entry name" value="bZIP"/>
</dbReference>
<name>A0A178VVM5_ARATH</name>
<feature type="compositionally biased region" description="Low complexity" evidence="7">
    <location>
        <begin position="204"/>
        <end position="214"/>
    </location>
</feature>
<feature type="domain" description="BZIP" evidence="8">
    <location>
        <begin position="259"/>
        <end position="322"/>
    </location>
</feature>
<dbReference type="GO" id="GO:0000976">
    <property type="term" value="F:transcription cis-regulatory region binding"/>
    <property type="evidence" value="ECO:0007669"/>
    <property type="project" value="UniProtKB-ARBA"/>
</dbReference>
<proteinExistence type="inferred from homology"/>
<dbReference type="GO" id="GO:0005737">
    <property type="term" value="C:cytoplasm"/>
    <property type="evidence" value="ECO:0007669"/>
    <property type="project" value="UniProtKB-ARBA"/>
</dbReference>
<evidence type="ECO:0000256" key="5">
    <source>
        <dbReference type="ARBA" id="ARBA00023163"/>
    </source>
</evidence>
<keyword evidence="4" id="KW-0238">DNA-binding</keyword>
<evidence type="ECO:0000256" key="3">
    <source>
        <dbReference type="ARBA" id="ARBA00023015"/>
    </source>
</evidence>
<dbReference type="PANTHER" id="PTHR45967">
    <property type="entry name" value="G-BOX-BINDING FACTOR 3-RELATED"/>
    <property type="match status" value="1"/>
</dbReference>
<keyword evidence="6" id="KW-0539">Nucleus</keyword>
<dbReference type="ExpressionAtlas" id="A0A178VVM5">
    <property type="expression patterns" value="baseline and differential"/>
</dbReference>
<dbReference type="InterPro" id="IPR044827">
    <property type="entry name" value="GBF-like"/>
</dbReference>
<dbReference type="EMBL" id="LUHQ01000002">
    <property type="protein sequence ID" value="OAP09285.1"/>
    <property type="molecule type" value="Genomic_DNA"/>
</dbReference>
<feature type="region of interest" description="Disordered" evidence="7">
    <location>
        <begin position="1"/>
        <end position="26"/>
    </location>
</feature>
<evidence type="ECO:0000313" key="9">
    <source>
        <dbReference type="EMBL" id="CAD5321535.1"/>
    </source>
</evidence>
<dbReference type="GO" id="GO:0005634">
    <property type="term" value="C:nucleus"/>
    <property type="evidence" value="ECO:0007669"/>
    <property type="project" value="UniProtKB-SubCell"/>
</dbReference>
<protein>
    <submittedName>
        <fullName evidence="9">(thale cress) hypothetical protein</fullName>
    </submittedName>
    <submittedName>
        <fullName evidence="10">GBF3</fullName>
    </submittedName>
</protein>
<feature type="region of interest" description="Disordered" evidence="7">
    <location>
        <begin position="322"/>
        <end position="382"/>
    </location>
</feature>
<evidence type="ECO:0000256" key="1">
    <source>
        <dbReference type="ARBA" id="ARBA00004123"/>
    </source>
</evidence>
<accession>A0A178VVM5</accession>
<keyword evidence="3" id="KW-0805">Transcription regulation</keyword>
<dbReference type="PANTHER" id="PTHR45967:SF1">
    <property type="entry name" value="G-BOX-BINDING FACTOR 3"/>
    <property type="match status" value="1"/>
</dbReference>
<dbReference type="GO" id="GO:0003700">
    <property type="term" value="F:DNA-binding transcription factor activity"/>
    <property type="evidence" value="ECO:0007669"/>
    <property type="project" value="InterPro"/>
</dbReference>
<feature type="region of interest" description="Disordered" evidence="7">
    <location>
        <begin position="257"/>
        <end position="285"/>
    </location>
</feature>
<dbReference type="Pfam" id="PF16596">
    <property type="entry name" value="MFMR_assoc"/>
    <property type="match status" value="1"/>
</dbReference>
<dbReference type="Gene3D" id="1.20.5.170">
    <property type="match status" value="1"/>
</dbReference>
<dbReference type="CDD" id="cd14702">
    <property type="entry name" value="bZIP_plant_GBF1"/>
    <property type="match status" value="1"/>
</dbReference>
<evidence type="ECO:0000256" key="7">
    <source>
        <dbReference type="SAM" id="MobiDB-lite"/>
    </source>
</evidence>
<feature type="region of interest" description="Disordered" evidence="7">
    <location>
        <begin position="97"/>
        <end position="221"/>
    </location>
</feature>
<dbReference type="Proteomes" id="UP000516314">
    <property type="component" value="Chromosome 2"/>
</dbReference>
<dbReference type="SUPFAM" id="SSF57959">
    <property type="entry name" value="Leucine zipper domain"/>
    <property type="match status" value="1"/>
</dbReference>
<feature type="compositionally biased region" description="Basic and acidic residues" evidence="7">
    <location>
        <begin position="182"/>
        <end position="199"/>
    </location>
</feature>
<dbReference type="SMART" id="SM00338">
    <property type="entry name" value="BRLZ"/>
    <property type="match status" value="1"/>
</dbReference>
<dbReference type="PROSITE" id="PS50217">
    <property type="entry name" value="BZIP"/>
    <property type="match status" value="1"/>
</dbReference>
<comment type="similarity">
    <text evidence="2">Belongs to the bZIP family.</text>
</comment>
<evidence type="ECO:0000313" key="12">
    <source>
        <dbReference type="Proteomes" id="UP000516314"/>
    </source>
</evidence>
<feature type="compositionally biased region" description="Polar residues" evidence="7">
    <location>
        <begin position="357"/>
        <end position="366"/>
    </location>
</feature>
<feature type="compositionally biased region" description="Basic and acidic residues" evidence="7">
    <location>
        <begin position="155"/>
        <end position="165"/>
    </location>
</feature>
<reference evidence="10" key="2">
    <citation type="submission" date="2016-03" db="EMBL/GenBank/DDBJ databases">
        <title>Full-length assembly of Arabidopsis thaliana Ler reveals the complement of translocations and inversions.</title>
        <authorList>
            <person name="Zapata L."/>
            <person name="Schneeberger K."/>
            <person name="Ossowski S."/>
        </authorList>
    </citation>
    <scope>NUCLEOTIDE SEQUENCE [LARGE SCALE GENOMIC DNA]</scope>
    <source>
        <tissue evidence="10">Leaf</tissue>
    </source>
</reference>
<dbReference type="Pfam" id="PF00170">
    <property type="entry name" value="bZIP_1"/>
    <property type="match status" value="1"/>
</dbReference>
<dbReference type="FunFam" id="1.20.5.170:FF:000063">
    <property type="entry name" value="G-box binding factor 3"/>
    <property type="match status" value="1"/>
</dbReference>
<dbReference type="Pfam" id="PF07777">
    <property type="entry name" value="MFMR"/>
    <property type="match status" value="1"/>
</dbReference>
<evidence type="ECO:0000256" key="6">
    <source>
        <dbReference type="ARBA" id="ARBA00023242"/>
    </source>
</evidence>
<feature type="compositionally biased region" description="Polar residues" evidence="7">
    <location>
        <begin position="111"/>
        <end position="130"/>
    </location>
</feature>
<reference evidence="9 12" key="3">
    <citation type="submission" date="2020-09" db="EMBL/GenBank/DDBJ databases">
        <authorList>
            <person name="Ashkenazy H."/>
        </authorList>
    </citation>
    <scope>NUCLEOTIDE SEQUENCE [LARGE SCALE GENOMIC DNA]</scope>
    <source>
        <strain evidence="12">cv. Cdm-0</strain>
    </source>
</reference>
<feature type="compositionally biased region" description="Basic and acidic residues" evidence="7">
    <location>
        <begin position="1"/>
        <end position="16"/>
    </location>
</feature>
<dbReference type="EMBL" id="LR881467">
    <property type="protein sequence ID" value="CAD5321535.1"/>
    <property type="molecule type" value="Genomic_DNA"/>
</dbReference>
<comment type="subcellular location">
    <subcellularLocation>
        <location evidence="1">Nucleus</location>
    </subcellularLocation>
</comment>